<proteinExistence type="predicted"/>
<evidence type="ECO:0000313" key="1">
    <source>
        <dbReference type="EMBL" id="QHT59712.1"/>
    </source>
</evidence>
<reference evidence="1 2" key="1">
    <citation type="submission" date="2020-01" db="EMBL/GenBank/DDBJ databases">
        <title>Paenibacillus sp. nov., isolated from tomato rhizosphere.</title>
        <authorList>
            <person name="Weon H.-Y."/>
            <person name="Lee S.A."/>
        </authorList>
    </citation>
    <scope>NUCLEOTIDE SEQUENCE [LARGE SCALE GENOMIC DNA]</scope>
    <source>
        <strain evidence="1 2">12200R-189</strain>
    </source>
</reference>
<accession>A0A6C0FUM7</accession>
<sequence>MDVVYAETAGGRSALAPAIGERVTDARKGERDKSALTLDERDQRVMALGERALNA</sequence>
<dbReference type="RefSeq" id="WP_162355778.1">
    <property type="nucleotide sequence ID" value="NZ_CP048209.1"/>
</dbReference>
<protein>
    <submittedName>
        <fullName evidence="1">Uncharacterized protein</fullName>
    </submittedName>
</protein>
<dbReference type="EMBL" id="CP048209">
    <property type="protein sequence ID" value="QHT59712.1"/>
    <property type="molecule type" value="Genomic_DNA"/>
</dbReference>
<dbReference type="KEGG" id="plyc:GXP70_06935"/>
<gene>
    <name evidence="1" type="ORF">GXP70_06935</name>
</gene>
<keyword evidence="2" id="KW-1185">Reference proteome</keyword>
<name>A0A6C0FUM7_9BACL</name>
<organism evidence="1 2">
    <name type="scientific">Paenibacillus lycopersici</name>
    <dbReference type="NCBI Taxonomy" id="2704462"/>
    <lineage>
        <taxon>Bacteria</taxon>
        <taxon>Bacillati</taxon>
        <taxon>Bacillota</taxon>
        <taxon>Bacilli</taxon>
        <taxon>Bacillales</taxon>
        <taxon>Paenibacillaceae</taxon>
        <taxon>Paenibacillus</taxon>
    </lineage>
</organism>
<evidence type="ECO:0000313" key="2">
    <source>
        <dbReference type="Proteomes" id="UP000476064"/>
    </source>
</evidence>
<dbReference type="AlphaFoldDB" id="A0A6C0FUM7"/>
<dbReference type="Proteomes" id="UP000476064">
    <property type="component" value="Chromosome"/>
</dbReference>